<proteinExistence type="inferred from homology"/>
<dbReference type="GO" id="GO:0030313">
    <property type="term" value="C:cell envelope"/>
    <property type="evidence" value="ECO:0007669"/>
    <property type="project" value="UniProtKB-SubCell"/>
</dbReference>
<dbReference type="InterPro" id="IPR028082">
    <property type="entry name" value="Peripla_BP_I"/>
</dbReference>
<dbReference type="PANTHER" id="PTHR46847">
    <property type="entry name" value="D-ALLOSE-BINDING PERIPLASMIC PROTEIN-RELATED"/>
    <property type="match status" value="1"/>
</dbReference>
<sequence length="357" mass="37037">MVTKRTTRLAFISSLSAATLLALTACGGSAPASTSSEEKGLIGISMRFIAGNAWLSTMSDGAVKSGTSKGWTMEAVDAQGSAQTQIQQMRTFINKGAKAIIIEPVGDRNVASGIEAAKAAGIPVIVVNDRVSEELAKKVACNVHDDGEATAELVGAKAAEAAVAKKGQNSTINLYIQALFPQELVTESRENGFMTGWNKYMAQHPTVQTKRIPNNYGEALPDKTLTAMRNVLAGNPDLDVVFNQTDVVMPAVIEALKGAGRMDQNGKTEVILAGFDGGMEVIKSMAKDPASPVVADGLNQPALQAAFAVDEAIAAVTGTPTGKCEGSPATRILPALAVTPENAGQYISGDLAFAGAE</sequence>
<keyword evidence="6" id="KW-0378">Hydrolase</keyword>
<gene>
    <name evidence="6" type="primary">rbsB</name>
    <name evidence="6" type="ordered locus">AAur_0348</name>
</gene>
<dbReference type="GO" id="GO:0016787">
    <property type="term" value="F:hydrolase activity"/>
    <property type="evidence" value="ECO:0007669"/>
    <property type="project" value="UniProtKB-KW"/>
</dbReference>
<evidence type="ECO:0000256" key="4">
    <source>
        <dbReference type="SAM" id="SignalP"/>
    </source>
</evidence>
<evidence type="ECO:0000313" key="7">
    <source>
        <dbReference type="Proteomes" id="UP000000637"/>
    </source>
</evidence>
<dbReference type="PANTHER" id="PTHR46847:SF1">
    <property type="entry name" value="D-ALLOSE-BINDING PERIPLASMIC PROTEIN-RELATED"/>
    <property type="match status" value="1"/>
</dbReference>
<organism evidence="6 7">
    <name type="scientific">Paenarthrobacter aurescens (strain TC1)</name>
    <dbReference type="NCBI Taxonomy" id="290340"/>
    <lineage>
        <taxon>Bacteria</taxon>
        <taxon>Bacillati</taxon>
        <taxon>Actinomycetota</taxon>
        <taxon>Actinomycetes</taxon>
        <taxon>Micrococcales</taxon>
        <taxon>Micrococcaceae</taxon>
        <taxon>Paenarthrobacter</taxon>
    </lineage>
</organism>
<evidence type="ECO:0000256" key="1">
    <source>
        <dbReference type="ARBA" id="ARBA00004196"/>
    </source>
</evidence>
<comment type="subcellular location">
    <subcellularLocation>
        <location evidence="1">Cell envelope</location>
    </subcellularLocation>
</comment>
<dbReference type="GO" id="GO:0030246">
    <property type="term" value="F:carbohydrate binding"/>
    <property type="evidence" value="ECO:0007669"/>
    <property type="project" value="UniProtKB-ARBA"/>
</dbReference>
<dbReference type="SUPFAM" id="SSF53822">
    <property type="entry name" value="Periplasmic binding protein-like I"/>
    <property type="match status" value="1"/>
</dbReference>
<accession>A1R1Q2</accession>
<dbReference type="EMBL" id="CP000474">
    <property type="protein sequence ID" value="ABM08554.1"/>
    <property type="molecule type" value="Genomic_DNA"/>
</dbReference>
<keyword evidence="3 4" id="KW-0732">Signal</keyword>
<dbReference type="InterPro" id="IPR025997">
    <property type="entry name" value="SBP_2_dom"/>
</dbReference>
<dbReference type="STRING" id="290340.AAur_0348"/>
<feature type="chain" id="PRO_5002635979" evidence="4">
    <location>
        <begin position="33"/>
        <end position="357"/>
    </location>
</feature>
<evidence type="ECO:0000313" key="6">
    <source>
        <dbReference type="EMBL" id="ABM08554.1"/>
    </source>
</evidence>
<evidence type="ECO:0000256" key="2">
    <source>
        <dbReference type="ARBA" id="ARBA00007639"/>
    </source>
</evidence>
<comment type="similarity">
    <text evidence="2">Belongs to the bacterial solute-binding protein 2 family.</text>
</comment>
<evidence type="ECO:0000256" key="3">
    <source>
        <dbReference type="ARBA" id="ARBA00022729"/>
    </source>
</evidence>
<dbReference type="AlphaFoldDB" id="A1R1Q2"/>
<dbReference type="Gene3D" id="3.40.50.2300">
    <property type="match status" value="2"/>
</dbReference>
<evidence type="ECO:0000259" key="5">
    <source>
        <dbReference type="Pfam" id="PF13407"/>
    </source>
</evidence>
<dbReference type="HOGENOM" id="CLU_803259_0_0_11"/>
<dbReference type="RefSeq" id="WP_011773112.1">
    <property type="nucleotide sequence ID" value="NC_008711.1"/>
</dbReference>
<dbReference type="EC" id="3.6.3.17" evidence="6"/>
<reference evidence="6 7" key="1">
    <citation type="journal article" date="2006" name="PLoS Genet.">
        <title>Secrets of soil survival revealed by the genome sequence of Arthrobacter aurescens TC1.</title>
        <authorList>
            <person name="Mongodin E.F."/>
            <person name="Shapir N."/>
            <person name="Daugherty S.C."/>
            <person name="DeBoy R.T."/>
            <person name="Emerson J.B."/>
            <person name="Shvartzbeyn A."/>
            <person name="Radune D."/>
            <person name="Vamathevan J."/>
            <person name="Riggs F."/>
            <person name="Grinberg V."/>
            <person name="Khouri H."/>
            <person name="Wackett L.P."/>
            <person name="Nelson K.E."/>
            <person name="Sadowsky M.J."/>
        </authorList>
    </citation>
    <scope>NUCLEOTIDE SEQUENCE [LARGE SCALE GENOMIC DNA]</scope>
    <source>
        <strain evidence="6 7">TC1</strain>
    </source>
</reference>
<protein>
    <submittedName>
        <fullName evidence="6">D-ribose-binding protein</fullName>
        <ecNumber evidence="6">3.6.3.17</ecNumber>
    </submittedName>
</protein>
<dbReference type="PROSITE" id="PS51257">
    <property type="entry name" value="PROKAR_LIPOPROTEIN"/>
    <property type="match status" value="1"/>
</dbReference>
<dbReference type="Proteomes" id="UP000000637">
    <property type="component" value="Chromosome"/>
</dbReference>
<keyword evidence="7" id="KW-1185">Reference proteome</keyword>
<feature type="signal peptide" evidence="4">
    <location>
        <begin position="1"/>
        <end position="32"/>
    </location>
</feature>
<dbReference type="eggNOG" id="COG1879">
    <property type="taxonomic scope" value="Bacteria"/>
</dbReference>
<dbReference type="Pfam" id="PF13407">
    <property type="entry name" value="Peripla_BP_4"/>
    <property type="match status" value="1"/>
</dbReference>
<feature type="domain" description="Periplasmic binding protein" evidence="5">
    <location>
        <begin position="50"/>
        <end position="319"/>
    </location>
</feature>
<dbReference type="OrthoDB" id="9813037at2"/>
<name>A1R1Q2_PAEAT</name>
<dbReference type="KEGG" id="aau:AAur_0348"/>